<dbReference type="GeneID" id="30150334"/>
<evidence type="ECO:0008006" key="3">
    <source>
        <dbReference type="Google" id="ProtNLM"/>
    </source>
</evidence>
<dbReference type="GO" id="GO:0016791">
    <property type="term" value="F:phosphatase activity"/>
    <property type="evidence" value="ECO:0007669"/>
    <property type="project" value="TreeGrafter"/>
</dbReference>
<dbReference type="STRING" id="984486.A0A1E3QY47"/>
<accession>A0A1E3QY47</accession>
<dbReference type="AlphaFoldDB" id="A0A1E3QY47"/>
<organism evidence="1 2">
    <name type="scientific">Babjeviella inositovora NRRL Y-12698</name>
    <dbReference type="NCBI Taxonomy" id="984486"/>
    <lineage>
        <taxon>Eukaryota</taxon>
        <taxon>Fungi</taxon>
        <taxon>Dikarya</taxon>
        <taxon>Ascomycota</taxon>
        <taxon>Saccharomycotina</taxon>
        <taxon>Pichiomycetes</taxon>
        <taxon>Serinales incertae sedis</taxon>
        <taxon>Babjeviella</taxon>
    </lineage>
</organism>
<sequence length="195" mass="22045">MSTQNSLIPPLRYCTIQPNLYRGAYPRELNYKFLESLQLKMIISMTPDAITEETDAKFYHWARKNNIRLVHIPSAKSGKGKKRGVPLGYTSIVGAIELILDSDNSPIYLHCLNGGQVTSLAVACLRKLSFWSTVSIFNEFISYASDISVADRSFVESFVAEIHVPKRKVAWIWLGMSRGVVGNHPTLRFYESEVK</sequence>
<proteinExistence type="predicted"/>
<name>A0A1E3QY47_9ASCO</name>
<dbReference type="PANTHER" id="PTHR31126">
    <property type="entry name" value="TYROSINE-PROTEIN PHOSPHATASE"/>
    <property type="match status" value="1"/>
</dbReference>
<evidence type="ECO:0000313" key="2">
    <source>
        <dbReference type="Proteomes" id="UP000094336"/>
    </source>
</evidence>
<dbReference type="PANTHER" id="PTHR31126:SF14">
    <property type="entry name" value="TYROSINE-PROTEIN PHOSPHATASE OCA6-RELATED"/>
    <property type="match status" value="1"/>
</dbReference>
<dbReference type="InterPro" id="IPR004861">
    <property type="entry name" value="Siw14-like"/>
</dbReference>
<reference evidence="2" key="1">
    <citation type="submission" date="2016-05" db="EMBL/GenBank/DDBJ databases">
        <title>Comparative genomics of biotechnologically important yeasts.</title>
        <authorList>
            <consortium name="DOE Joint Genome Institute"/>
            <person name="Riley R."/>
            <person name="Haridas S."/>
            <person name="Wolfe K.H."/>
            <person name="Lopes M.R."/>
            <person name="Hittinger C.T."/>
            <person name="Goker M."/>
            <person name="Salamov A."/>
            <person name="Wisecaver J."/>
            <person name="Long T.M."/>
            <person name="Aerts A.L."/>
            <person name="Barry K."/>
            <person name="Choi C."/>
            <person name="Clum A."/>
            <person name="Coughlan A.Y."/>
            <person name="Deshpande S."/>
            <person name="Douglass A.P."/>
            <person name="Hanson S.J."/>
            <person name="Klenk H.-P."/>
            <person name="Labutti K."/>
            <person name="Lapidus A."/>
            <person name="Lindquist E."/>
            <person name="Lipzen A."/>
            <person name="Meier-Kolthoff J.P."/>
            <person name="Ohm R.A."/>
            <person name="Otillar R.P."/>
            <person name="Pangilinan J."/>
            <person name="Peng Y."/>
            <person name="Rokas A."/>
            <person name="Rosa C.A."/>
            <person name="Scheuner C."/>
            <person name="Sibirny A.A."/>
            <person name="Slot J.C."/>
            <person name="Stielow J.B."/>
            <person name="Sun H."/>
            <person name="Kurtzman C.P."/>
            <person name="Blackwell M."/>
            <person name="Grigoriev I.V."/>
            <person name="Jeffries T.W."/>
        </authorList>
    </citation>
    <scope>NUCLEOTIDE SEQUENCE [LARGE SCALE GENOMIC DNA]</scope>
    <source>
        <strain evidence="2">NRRL Y-12698</strain>
    </source>
</reference>
<dbReference type="Pfam" id="PF03162">
    <property type="entry name" value="Y_phosphatase2"/>
    <property type="match status" value="1"/>
</dbReference>
<keyword evidence="2" id="KW-1185">Reference proteome</keyword>
<evidence type="ECO:0000313" key="1">
    <source>
        <dbReference type="EMBL" id="ODQ82032.1"/>
    </source>
</evidence>
<dbReference type="SUPFAM" id="SSF52799">
    <property type="entry name" value="(Phosphotyrosine protein) phosphatases II"/>
    <property type="match status" value="1"/>
</dbReference>
<dbReference type="EMBL" id="KV454427">
    <property type="protein sequence ID" value="ODQ82032.1"/>
    <property type="molecule type" value="Genomic_DNA"/>
</dbReference>
<dbReference type="Proteomes" id="UP000094336">
    <property type="component" value="Unassembled WGS sequence"/>
</dbReference>
<dbReference type="FunFam" id="3.90.190.10:FF:000084">
    <property type="entry name" value="Tyrosine phospatase-like protein"/>
    <property type="match status" value="1"/>
</dbReference>
<protein>
    <recommendedName>
        <fullName evidence="3">Tyrosine-protein phosphatase domain-containing protein</fullName>
    </recommendedName>
</protein>
<dbReference type="OrthoDB" id="6375174at2759"/>
<dbReference type="Gene3D" id="3.90.190.10">
    <property type="entry name" value="Protein tyrosine phosphatase superfamily"/>
    <property type="match status" value="1"/>
</dbReference>
<dbReference type="InterPro" id="IPR029021">
    <property type="entry name" value="Prot-tyrosine_phosphatase-like"/>
</dbReference>
<dbReference type="RefSeq" id="XP_018987360.1">
    <property type="nucleotide sequence ID" value="XM_019132481.1"/>
</dbReference>
<gene>
    <name evidence="1" type="ORF">BABINDRAFT_6647</name>
</gene>